<name>A0A151P8B5_ALLMI</name>
<reference evidence="2 3" key="1">
    <citation type="journal article" date="2012" name="Genome Biol.">
        <title>Sequencing three crocodilian genomes to illuminate the evolution of archosaurs and amniotes.</title>
        <authorList>
            <person name="St John J.A."/>
            <person name="Braun E.L."/>
            <person name="Isberg S.R."/>
            <person name="Miles L.G."/>
            <person name="Chong A.Y."/>
            <person name="Gongora J."/>
            <person name="Dalzell P."/>
            <person name="Moran C."/>
            <person name="Bed'hom B."/>
            <person name="Abzhanov A."/>
            <person name="Burgess S.C."/>
            <person name="Cooksey A.M."/>
            <person name="Castoe T.A."/>
            <person name="Crawford N.G."/>
            <person name="Densmore L.D."/>
            <person name="Drew J.C."/>
            <person name="Edwards S.V."/>
            <person name="Faircloth B.C."/>
            <person name="Fujita M.K."/>
            <person name="Greenwold M.J."/>
            <person name="Hoffmann F.G."/>
            <person name="Howard J.M."/>
            <person name="Iguchi T."/>
            <person name="Janes D.E."/>
            <person name="Khan S.Y."/>
            <person name="Kohno S."/>
            <person name="de Koning A.J."/>
            <person name="Lance S.L."/>
            <person name="McCarthy F.M."/>
            <person name="McCormack J.E."/>
            <person name="Merchant M.E."/>
            <person name="Peterson D.G."/>
            <person name="Pollock D.D."/>
            <person name="Pourmand N."/>
            <person name="Raney B.J."/>
            <person name="Roessler K.A."/>
            <person name="Sanford J.R."/>
            <person name="Sawyer R.H."/>
            <person name="Schmidt C.J."/>
            <person name="Triplett E.W."/>
            <person name="Tuberville T.D."/>
            <person name="Venegas-Anaya M."/>
            <person name="Howard J.T."/>
            <person name="Jarvis E.D."/>
            <person name="Guillette L.J.Jr."/>
            <person name="Glenn T.C."/>
            <person name="Green R.E."/>
            <person name="Ray D.A."/>
        </authorList>
    </citation>
    <scope>NUCLEOTIDE SEQUENCE [LARGE SCALE GENOMIC DNA]</scope>
    <source>
        <strain evidence="2">KSC_2009_1</strain>
    </source>
</reference>
<keyword evidence="3" id="KW-1185">Reference proteome</keyword>
<evidence type="ECO:0000313" key="3">
    <source>
        <dbReference type="Proteomes" id="UP000050525"/>
    </source>
</evidence>
<feature type="region of interest" description="Disordered" evidence="1">
    <location>
        <begin position="78"/>
        <end position="106"/>
    </location>
</feature>
<organism evidence="2 3">
    <name type="scientific">Alligator mississippiensis</name>
    <name type="common">American alligator</name>
    <dbReference type="NCBI Taxonomy" id="8496"/>
    <lineage>
        <taxon>Eukaryota</taxon>
        <taxon>Metazoa</taxon>
        <taxon>Chordata</taxon>
        <taxon>Craniata</taxon>
        <taxon>Vertebrata</taxon>
        <taxon>Euteleostomi</taxon>
        <taxon>Archelosauria</taxon>
        <taxon>Archosauria</taxon>
        <taxon>Crocodylia</taxon>
        <taxon>Alligatoridae</taxon>
        <taxon>Alligatorinae</taxon>
        <taxon>Alligator</taxon>
    </lineage>
</organism>
<comment type="caution">
    <text evidence="2">The sequence shown here is derived from an EMBL/GenBank/DDBJ whole genome shotgun (WGS) entry which is preliminary data.</text>
</comment>
<dbReference type="Proteomes" id="UP000050525">
    <property type="component" value="Unassembled WGS sequence"/>
</dbReference>
<proteinExistence type="predicted"/>
<gene>
    <name evidence="2" type="ORF">Y1Q_0014674</name>
</gene>
<protein>
    <submittedName>
        <fullName evidence="2">Uncharacterized protein</fullName>
    </submittedName>
</protein>
<evidence type="ECO:0000313" key="2">
    <source>
        <dbReference type="EMBL" id="KYO45220.1"/>
    </source>
</evidence>
<accession>A0A151P8B5</accession>
<dbReference type="EMBL" id="AKHW03000629">
    <property type="protein sequence ID" value="KYO45220.1"/>
    <property type="molecule type" value="Genomic_DNA"/>
</dbReference>
<evidence type="ECO:0000256" key="1">
    <source>
        <dbReference type="SAM" id="MobiDB-lite"/>
    </source>
</evidence>
<dbReference type="AlphaFoldDB" id="A0A151P8B5"/>
<sequence length="145" mass="15939">MFAKLPPVLVMSAGKPRLRTVGICSGNLKQSRADLSGQWHSSRINTACIVQVCSVTRAAPGHLEEPILKVRVKCRTGVGKPTRTPGCHSYSKPSVAGPSPDRENPQHRLLRSCTHNMWHGHVLHPSLILQRFGEKKLLGCLLRVP</sequence>